<evidence type="ECO:0000313" key="5">
    <source>
        <dbReference type="EMBL" id="SDI45080.1"/>
    </source>
</evidence>
<evidence type="ECO:0000256" key="2">
    <source>
        <dbReference type="PROSITE-ProRule" id="PRU00339"/>
    </source>
</evidence>
<keyword evidence="2" id="KW-0802">TPR repeat</keyword>
<dbReference type="RefSeq" id="WP_093148695.1">
    <property type="nucleotide sequence ID" value="NZ_FNEK01000003.1"/>
</dbReference>
<dbReference type="AlphaFoldDB" id="A0A1G8KQC0"/>
<dbReference type="InterPro" id="IPR036280">
    <property type="entry name" value="Multihaem_cyt_sf"/>
</dbReference>
<evidence type="ECO:0000313" key="6">
    <source>
        <dbReference type="Proteomes" id="UP000199382"/>
    </source>
</evidence>
<keyword evidence="1 3" id="KW-0732">Signal</keyword>
<feature type="chain" id="PRO_5011775787" evidence="3">
    <location>
        <begin position="39"/>
        <end position="662"/>
    </location>
</feature>
<dbReference type="Gene3D" id="1.25.10.10">
    <property type="entry name" value="Leucine-rich Repeat Variant"/>
    <property type="match status" value="1"/>
</dbReference>
<evidence type="ECO:0000256" key="1">
    <source>
        <dbReference type="ARBA" id="ARBA00022729"/>
    </source>
</evidence>
<dbReference type="InterPro" id="IPR023155">
    <property type="entry name" value="Cyt_c-552/4"/>
</dbReference>
<feature type="domain" description="Cytochrome c-552/4" evidence="4">
    <location>
        <begin position="52"/>
        <end position="77"/>
    </location>
</feature>
<evidence type="ECO:0000256" key="3">
    <source>
        <dbReference type="SAM" id="SignalP"/>
    </source>
</evidence>
<dbReference type="SUPFAM" id="SSF48452">
    <property type="entry name" value="TPR-like"/>
    <property type="match status" value="1"/>
</dbReference>
<feature type="domain" description="Cytochrome c-552/4" evidence="4">
    <location>
        <begin position="179"/>
        <end position="219"/>
    </location>
</feature>
<dbReference type="InterPro" id="IPR011989">
    <property type="entry name" value="ARM-like"/>
</dbReference>
<gene>
    <name evidence="5" type="ORF">SAMN04488026_100345</name>
</gene>
<dbReference type="InterPro" id="IPR051829">
    <property type="entry name" value="Multiheme_Cytochr_ET"/>
</dbReference>
<proteinExistence type="predicted"/>
<dbReference type="Pfam" id="PF14559">
    <property type="entry name" value="TPR_19"/>
    <property type="match status" value="1"/>
</dbReference>
<organism evidence="5 6">
    <name type="scientific">Aliiruegeria lutimaris</name>
    <dbReference type="NCBI Taxonomy" id="571298"/>
    <lineage>
        <taxon>Bacteria</taxon>
        <taxon>Pseudomonadati</taxon>
        <taxon>Pseudomonadota</taxon>
        <taxon>Alphaproteobacteria</taxon>
        <taxon>Rhodobacterales</taxon>
        <taxon>Roseobacteraceae</taxon>
        <taxon>Aliiruegeria</taxon>
    </lineage>
</organism>
<sequence length="662" mass="72226">MSAAASPRSLAKAAGLFGRVFAAGLLFAASLVSGPAPAEESSEPPEYVGSPACAECHAPEWEDWQGSHHDLAWTETSEGVLADFDDASFTHRGVTTQFSREGEQLFIESDGPDGAMTRWPVAGVIGITPLQQYFVETEPGRFQTFDIPWDTVRNEWFHMYPDQHLPASEAFHWTGPYKTWNNRCAECHSTNYQRNYDAQEKRYNSTYSEIGVGCEACHGPGSLHLDWAAAEGDLPGWPIEGLSPTGFSADFTSGDAETEIQQCAACHARRGPLEAASPLPGTPFHDAYRLSTLRDPLYEADGQILDEVYVYGSFLQSKMYAAGVQCSDCHDVHSATHYNEGNGICLSCHSPAGNPDFPSLKLAEYDSVEHHFHEPDSEGAQCVSCHMIERVYMGVDGRHDHSFRVPRPDLSVSTGAPNACTDCHATEGPFWAQQELEKRFPDSQYRGPHFATTFAAIRKGDASELENLAEIALSNLPAIVRATALEMLLPLGTPELADRMQGLLSDPDPVVRANAAGLQRAAAPTDMTLRLLRLLEDDTRLVRNSAVRELLAASIAHLPTKQAEAMQAAMGEWQQTLAATADFPETQLVLGGIALTTRNLEGALASFGEAVRLDPQMTSAWSMIVRLQAASDRMDEARQTLDAALARNPKAPDLLALRDQLP</sequence>
<dbReference type="PANTHER" id="PTHR35038">
    <property type="entry name" value="DISSIMILATORY SULFITE REDUCTASE SIRA"/>
    <property type="match status" value="1"/>
</dbReference>
<dbReference type="GO" id="GO:0016491">
    <property type="term" value="F:oxidoreductase activity"/>
    <property type="evidence" value="ECO:0007669"/>
    <property type="project" value="TreeGrafter"/>
</dbReference>
<dbReference type="Proteomes" id="UP000199382">
    <property type="component" value="Unassembled WGS sequence"/>
</dbReference>
<evidence type="ECO:0000259" key="4">
    <source>
        <dbReference type="Pfam" id="PF13435"/>
    </source>
</evidence>
<dbReference type="InterPro" id="IPR019734">
    <property type="entry name" value="TPR_rpt"/>
</dbReference>
<dbReference type="OrthoDB" id="9814800at2"/>
<feature type="signal peptide" evidence="3">
    <location>
        <begin position="1"/>
        <end position="38"/>
    </location>
</feature>
<dbReference type="InterPro" id="IPR011990">
    <property type="entry name" value="TPR-like_helical_dom_sf"/>
</dbReference>
<feature type="repeat" description="TPR" evidence="2">
    <location>
        <begin position="584"/>
        <end position="617"/>
    </location>
</feature>
<accession>A0A1G8KQC0</accession>
<dbReference type="PANTHER" id="PTHR35038:SF8">
    <property type="entry name" value="C-TYPE POLYHEME CYTOCHROME OMCC"/>
    <property type="match status" value="1"/>
</dbReference>
<keyword evidence="6" id="KW-1185">Reference proteome</keyword>
<dbReference type="SUPFAM" id="SSF48695">
    <property type="entry name" value="Multiheme cytochromes"/>
    <property type="match status" value="1"/>
</dbReference>
<dbReference type="PROSITE" id="PS50005">
    <property type="entry name" value="TPR"/>
    <property type="match status" value="1"/>
</dbReference>
<dbReference type="EMBL" id="FNEK01000003">
    <property type="protein sequence ID" value="SDI45080.1"/>
    <property type="molecule type" value="Genomic_DNA"/>
</dbReference>
<dbReference type="CDD" id="cd08168">
    <property type="entry name" value="Cytochrom_C3"/>
    <property type="match status" value="1"/>
</dbReference>
<dbReference type="Gene3D" id="1.10.1130.10">
    <property type="entry name" value="Flavocytochrome C3, Chain A"/>
    <property type="match status" value="3"/>
</dbReference>
<reference evidence="5 6" key="1">
    <citation type="submission" date="2016-10" db="EMBL/GenBank/DDBJ databases">
        <authorList>
            <person name="de Groot N.N."/>
        </authorList>
    </citation>
    <scope>NUCLEOTIDE SEQUENCE [LARGE SCALE GENOMIC DNA]</scope>
    <source>
        <strain evidence="5 6">DSM 25294</strain>
    </source>
</reference>
<dbReference type="Gene3D" id="1.25.40.10">
    <property type="entry name" value="Tetratricopeptide repeat domain"/>
    <property type="match status" value="1"/>
</dbReference>
<dbReference type="Pfam" id="PF13435">
    <property type="entry name" value="Cytochrome_C554"/>
    <property type="match status" value="2"/>
</dbReference>
<dbReference type="STRING" id="571298.SAMN04488026_100345"/>
<protein>
    <submittedName>
        <fullName evidence="5">Tetratricopeptide repeat-containing protein</fullName>
    </submittedName>
</protein>
<name>A0A1G8KQC0_9RHOB</name>